<name>A0ABU1QVD5_9BACT</name>
<evidence type="ECO:0000313" key="1">
    <source>
        <dbReference type="EMBL" id="MDR6804265.1"/>
    </source>
</evidence>
<reference evidence="1 2" key="1">
    <citation type="submission" date="2023-07" db="EMBL/GenBank/DDBJ databases">
        <title>Sorghum-associated microbial communities from plants grown in Nebraska, USA.</title>
        <authorList>
            <person name="Schachtman D."/>
        </authorList>
    </citation>
    <scope>NUCLEOTIDE SEQUENCE [LARGE SCALE GENOMIC DNA]</scope>
    <source>
        <strain evidence="1 2">BE57</strain>
    </source>
</reference>
<keyword evidence="2" id="KW-1185">Reference proteome</keyword>
<evidence type="ECO:0000313" key="2">
    <source>
        <dbReference type="Proteomes" id="UP001264980"/>
    </source>
</evidence>
<accession>A0ABU1QVD5</accession>
<dbReference type="Proteomes" id="UP001264980">
    <property type="component" value="Unassembled WGS sequence"/>
</dbReference>
<sequence length="57" mass="6222">MTYKAVLSICSLNLLNGHIPSIKISRKLLINNTLHKDNLRVIQGSGLSEVYVLAAST</sequence>
<organism evidence="1 2">
    <name type="scientific">Dyadobacter fermentans</name>
    <dbReference type="NCBI Taxonomy" id="94254"/>
    <lineage>
        <taxon>Bacteria</taxon>
        <taxon>Pseudomonadati</taxon>
        <taxon>Bacteroidota</taxon>
        <taxon>Cytophagia</taxon>
        <taxon>Cytophagales</taxon>
        <taxon>Spirosomataceae</taxon>
        <taxon>Dyadobacter</taxon>
    </lineage>
</organism>
<gene>
    <name evidence="1" type="ORF">J2W84_001302</name>
</gene>
<comment type="caution">
    <text evidence="1">The sequence shown here is derived from an EMBL/GenBank/DDBJ whole genome shotgun (WGS) entry which is preliminary data.</text>
</comment>
<proteinExistence type="predicted"/>
<protein>
    <submittedName>
        <fullName evidence="1">Uncharacterized protein</fullName>
    </submittedName>
</protein>
<dbReference type="EMBL" id="JAVDTI010000001">
    <property type="protein sequence ID" value="MDR6804265.1"/>
    <property type="molecule type" value="Genomic_DNA"/>
</dbReference>